<dbReference type="Proteomes" id="UP000007887">
    <property type="component" value="Chromosome"/>
</dbReference>
<dbReference type="KEGG" id="sri:SELR_11070"/>
<dbReference type="RefSeq" id="WP_014424252.1">
    <property type="nucleotide sequence ID" value="NC_017068.1"/>
</dbReference>
<name>I0GPX8_SELRL</name>
<organism evidence="1 2">
    <name type="scientific">Selenomonas ruminantium subsp. lactilytica (strain NBRC 103574 / TAM6421)</name>
    <dbReference type="NCBI Taxonomy" id="927704"/>
    <lineage>
        <taxon>Bacteria</taxon>
        <taxon>Bacillati</taxon>
        <taxon>Bacillota</taxon>
        <taxon>Negativicutes</taxon>
        <taxon>Selenomonadales</taxon>
        <taxon>Selenomonadaceae</taxon>
        <taxon>Selenomonas</taxon>
    </lineage>
</organism>
<dbReference type="PATRIC" id="fig|927704.6.peg.1141"/>
<proteinExistence type="predicted"/>
<reference evidence="1 2" key="1">
    <citation type="submission" date="2011-10" db="EMBL/GenBank/DDBJ databases">
        <title>Whole genome sequence of Selenomonas ruminantium subsp. lactilytica TAM6421.</title>
        <authorList>
            <person name="Oguchi A."/>
            <person name="Ankai A."/>
            <person name="Kaneko J."/>
            <person name="Yamada-Narita S."/>
            <person name="Fukui S."/>
            <person name="Takahashi M."/>
            <person name="Onodera T."/>
            <person name="Kojima S."/>
            <person name="Fushimi T."/>
            <person name="Abe N."/>
            <person name="Kamio Y."/>
            <person name="Yamazaki S."/>
            <person name="Fujita N."/>
        </authorList>
    </citation>
    <scope>NUCLEOTIDE SEQUENCE [LARGE SCALE GENOMIC DNA]</scope>
    <source>
        <strain evidence="2">NBRC 103574 / TAM6421</strain>
    </source>
</reference>
<sequence length="117" mass="13481">MFAFSSTSDKVMAIILENQDMPVQELITVIKSRLKLSQAEIDSVIADLSKQNFITTLYADDELYALHPQPHALSQLINKRETLWESRFWKFAPIVISLISLVKSFWPEITAILQMLR</sequence>
<dbReference type="AlphaFoldDB" id="I0GPX8"/>
<evidence type="ECO:0000313" key="1">
    <source>
        <dbReference type="EMBL" id="BAL82815.1"/>
    </source>
</evidence>
<gene>
    <name evidence="1" type="ordered locus">SELR_11070</name>
</gene>
<protein>
    <submittedName>
        <fullName evidence="1">Putative phage protein</fullName>
    </submittedName>
</protein>
<dbReference type="HOGENOM" id="CLU_2083228_0_0_9"/>
<accession>I0GPX8</accession>
<evidence type="ECO:0000313" key="2">
    <source>
        <dbReference type="Proteomes" id="UP000007887"/>
    </source>
</evidence>
<dbReference type="EMBL" id="AP012292">
    <property type="protein sequence ID" value="BAL82815.1"/>
    <property type="molecule type" value="Genomic_DNA"/>
</dbReference>